<keyword evidence="11" id="KW-1185">Reference proteome</keyword>
<dbReference type="AlphaFoldDB" id="A0A1U7NPN2"/>
<comment type="catalytic activity">
    <reaction evidence="7 8">
        <text>adenosine(34) in tRNA + H2O + H(+) = inosine(34) in tRNA + NH4(+)</text>
        <dbReference type="Rhea" id="RHEA:43168"/>
        <dbReference type="Rhea" id="RHEA-COMP:10373"/>
        <dbReference type="Rhea" id="RHEA-COMP:10374"/>
        <dbReference type="ChEBI" id="CHEBI:15377"/>
        <dbReference type="ChEBI" id="CHEBI:15378"/>
        <dbReference type="ChEBI" id="CHEBI:28938"/>
        <dbReference type="ChEBI" id="CHEBI:74411"/>
        <dbReference type="ChEBI" id="CHEBI:82852"/>
        <dbReference type="EC" id="3.5.4.33"/>
    </reaction>
</comment>
<keyword evidence="6 8" id="KW-0862">Zinc</keyword>
<evidence type="ECO:0000313" key="11">
    <source>
        <dbReference type="Proteomes" id="UP000186705"/>
    </source>
</evidence>
<dbReference type="SUPFAM" id="SSF53927">
    <property type="entry name" value="Cytidine deaminase-like"/>
    <property type="match status" value="1"/>
</dbReference>
<dbReference type="InterPro" id="IPR016193">
    <property type="entry name" value="Cytidine_deaminase-like"/>
</dbReference>
<gene>
    <name evidence="8" type="primary">tadA</name>
    <name evidence="10" type="ORF">BO225_01725</name>
</gene>
<feature type="binding site" evidence="8">
    <location>
        <position position="82"/>
    </location>
    <ligand>
        <name>Zn(2+)</name>
        <dbReference type="ChEBI" id="CHEBI:29105"/>
        <note>catalytic</note>
    </ligand>
</feature>
<comment type="subunit">
    <text evidence="2 8">Homodimer.</text>
</comment>
<evidence type="ECO:0000259" key="9">
    <source>
        <dbReference type="PROSITE" id="PS51747"/>
    </source>
</evidence>
<reference evidence="10 11" key="1">
    <citation type="submission" date="2016-11" db="EMBL/GenBank/DDBJ databases">
        <title>Description of two novel members of the family Erysipelotrichaceae: Ileibacterium lipovorans gen. nov., sp. nov. and Dubosiella newyorkensis, gen. nov., sp. nov.</title>
        <authorList>
            <person name="Cox L.M."/>
            <person name="Sohn J."/>
            <person name="Tyrrell K.L."/>
            <person name="Citron D.M."/>
            <person name="Lawson P.A."/>
            <person name="Patel N.B."/>
            <person name="Iizumi T."/>
            <person name="Perez-Perez G.I."/>
            <person name="Goldstein E.J."/>
            <person name="Blaser M.J."/>
        </authorList>
    </citation>
    <scope>NUCLEOTIDE SEQUENCE [LARGE SCALE GENOMIC DNA]</scope>
    <source>
        <strain evidence="10 11">NYU-BL-A4</strain>
    </source>
</reference>
<dbReference type="PROSITE" id="PS51747">
    <property type="entry name" value="CYT_DCMP_DEAMINASES_2"/>
    <property type="match status" value="1"/>
</dbReference>
<dbReference type="InterPro" id="IPR016192">
    <property type="entry name" value="APOBEC/CMP_deaminase_Zn-bd"/>
</dbReference>
<dbReference type="GO" id="GO:0008270">
    <property type="term" value="F:zinc ion binding"/>
    <property type="evidence" value="ECO:0007669"/>
    <property type="project" value="UniProtKB-UniRule"/>
</dbReference>
<dbReference type="EMBL" id="MPKA01000044">
    <property type="protein sequence ID" value="OLU47592.1"/>
    <property type="molecule type" value="Genomic_DNA"/>
</dbReference>
<evidence type="ECO:0000256" key="8">
    <source>
        <dbReference type="HAMAP-Rule" id="MF_00972"/>
    </source>
</evidence>
<dbReference type="Proteomes" id="UP000186705">
    <property type="component" value="Unassembled WGS sequence"/>
</dbReference>
<dbReference type="CDD" id="cd01285">
    <property type="entry name" value="nucleoside_deaminase"/>
    <property type="match status" value="1"/>
</dbReference>
<feature type="active site" description="Proton donor" evidence="8">
    <location>
        <position position="54"/>
    </location>
</feature>
<dbReference type="GeneID" id="78274664"/>
<dbReference type="PANTHER" id="PTHR11079">
    <property type="entry name" value="CYTOSINE DEAMINASE FAMILY MEMBER"/>
    <property type="match status" value="1"/>
</dbReference>
<keyword evidence="5 8" id="KW-0378">Hydrolase</keyword>
<dbReference type="OrthoDB" id="9802676at2"/>
<protein>
    <recommendedName>
        <fullName evidence="8">tRNA-specific adenosine deaminase</fullName>
        <ecNumber evidence="8">3.5.4.33</ecNumber>
    </recommendedName>
</protein>
<keyword evidence="4 8" id="KW-0479">Metal-binding</keyword>
<dbReference type="EC" id="3.5.4.33" evidence="8"/>
<feature type="domain" description="CMP/dCMP-type deaminase" evidence="9">
    <location>
        <begin position="1"/>
        <end position="110"/>
    </location>
</feature>
<feature type="binding site" evidence="8">
    <location>
        <position position="85"/>
    </location>
    <ligand>
        <name>Zn(2+)</name>
        <dbReference type="ChEBI" id="CHEBI:29105"/>
        <note>catalytic</note>
    </ligand>
</feature>
<sequence>MNEIDWMKKAILQAKVAMKKNEVPIGCVIVRDGKIIARAHNLRESQQIATKHAELIAIERACKKLKTWRLEDCDLYVTLEPCPMCAGAIILSRIRSVTFGAYDPKGGCAGSCTDLFHVKGFNHYPEVHGGILEEECAQLLKDFFRQKRKEKKKNRL</sequence>
<evidence type="ECO:0000256" key="7">
    <source>
        <dbReference type="ARBA" id="ARBA00048045"/>
    </source>
</evidence>
<dbReference type="InterPro" id="IPR002125">
    <property type="entry name" value="CMP_dCMP_dom"/>
</dbReference>
<dbReference type="Pfam" id="PF14437">
    <property type="entry name" value="MafB19-deam"/>
    <property type="match status" value="1"/>
</dbReference>
<dbReference type="NCBIfam" id="NF008113">
    <property type="entry name" value="PRK10860.1"/>
    <property type="match status" value="1"/>
</dbReference>
<evidence type="ECO:0000256" key="4">
    <source>
        <dbReference type="ARBA" id="ARBA00022723"/>
    </source>
</evidence>
<dbReference type="HAMAP" id="MF_00972">
    <property type="entry name" value="tRNA_aden_deaminase"/>
    <property type="match status" value="1"/>
</dbReference>
<organism evidence="10 11">
    <name type="scientific">Dubosiella newyorkensis</name>
    <dbReference type="NCBI Taxonomy" id="1862672"/>
    <lineage>
        <taxon>Bacteria</taxon>
        <taxon>Bacillati</taxon>
        <taxon>Bacillota</taxon>
        <taxon>Erysipelotrichia</taxon>
        <taxon>Erysipelotrichales</taxon>
        <taxon>Erysipelotrichaceae</taxon>
        <taxon>Dubosiella</taxon>
    </lineage>
</organism>
<dbReference type="InterPro" id="IPR028883">
    <property type="entry name" value="tRNA_aden_deaminase"/>
</dbReference>
<proteinExistence type="inferred from homology"/>
<keyword evidence="3 8" id="KW-0819">tRNA processing</keyword>
<comment type="function">
    <text evidence="8">Catalyzes the deamination of adenosine to inosine at the wobble position 34 of tRNA(Arg2).</text>
</comment>
<name>A0A1U7NPN2_9FIRM</name>
<evidence type="ECO:0000256" key="5">
    <source>
        <dbReference type="ARBA" id="ARBA00022801"/>
    </source>
</evidence>
<dbReference type="STRING" id="1862672.BO225_01725"/>
<comment type="cofactor">
    <cofactor evidence="8">
        <name>Zn(2+)</name>
        <dbReference type="ChEBI" id="CHEBI:29105"/>
    </cofactor>
    <text evidence="8">Binds 1 zinc ion per subunit.</text>
</comment>
<accession>A0A1U7NPN2</accession>
<dbReference type="RefSeq" id="WP_076340563.1">
    <property type="nucleotide sequence ID" value="NZ_CAPDDE010000001.1"/>
</dbReference>
<evidence type="ECO:0000256" key="6">
    <source>
        <dbReference type="ARBA" id="ARBA00022833"/>
    </source>
</evidence>
<comment type="similarity">
    <text evidence="1">Belongs to the cytidine and deoxycytidylate deaminase family. ADAT2 subfamily.</text>
</comment>
<evidence type="ECO:0000313" key="10">
    <source>
        <dbReference type="EMBL" id="OLU47592.1"/>
    </source>
</evidence>
<evidence type="ECO:0000256" key="2">
    <source>
        <dbReference type="ARBA" id="ARBA00011738"/>
    </source>
</evidence>
<dbReference type="FunFam" id="3.40.140.10:FF:000005">
    <property type="entry name" value="tRNA-specific adenosine deaminase"/>
    <property type="match status" value="1"/>
</dbReference>
<dbReference type="GO" id="GO:0002100">
    <property type="term" value="P:tRNA wobble adenosine to inosine editing"/>
    <property type="evidence" value="ECO:0007669"/>
    <property type="project" value="UniProtKB-UniRule"/>
</dbReference>
<dbReference type="GO" id="GO:0052717">
    <property type="term" value="F:tRNA-specific adenosine-34 deaminase activity"/>
    <property type="evidence" value="ECO:0007669"/>
    <property type="project" value="UniProtKB-UniRule"/>
</dbReference>
<dbReference type="PANTHER" id="PTHR11079:SF202">
    <property type="entry name" value="TRNA-SPECIFIC ADENOSINE DEAMINASE"/>
    <property type="match status" value="1"/>
</dbReference>
<evidence type="ECO:0000256" key="3">
    <source>
        <dbReference type="ARBA" id="ARBA00022694"/>
    </source>
</evidence>
<evidence type="ECO:0000256" key="1">
    <source>
        <dbReference type="ARBA" id="ARBA00010669"/>
    </source>
</evidence>
<feature type="binding site" evidence="8">
    <location>
        <position position="52"/>
    </location>
    <ligand>
        <name>Zn(2+)</name>
        <dbReference type="ChEBI" id="CHEBI:29105"/>
        <note>catalytic</note>
    </ligand>
</feature>
<dbReference type="InterPro" id="IPR058535">
    <property type="entry name" value="MafB19-deam"/>
</dbReference>
<dbReference type="PROSITE" id="PS00903">
    <property type="entry name" value="CYT_DCMP_DEAMINASES_1"/>
    <property type="match status" value="1"/>
</dbReference>
<comment type="caution">
    <text evidence="10">The sequence shown here is derived from an EMBL/GenBank/DDBJ whole genome shotgun (WGS) entry which is preliminary data.</text>
</comment>
<dbReference type="Gene3D" id="3.40.140.10">
    <property type="entry name" value="Cytidine Deaminase, domain 2"/>
    <property type="match status" value="1"/>
</dbReference>